<sequence>MQKKQLFEYAVIRVVPRVEREEFLNVGVILYCAGQKFLKCAFEVNESRLKAFSCEIESEIILSNLRSIEKICCGELEGGPIGQLDMPSRFRWLTATRSTVVQASKVHPGFCIDATETLQKLFRQLVL</sequence>
<dbReference type="InterPro" id="IPR021398">
    <property type="entry name" value="DUF3037"/>
</dbReference>
<comment type="caution">
    <text evidence="1">The sequence shown here is derived from an EMBL/GenBank/DDBJ whole genome shotgun (WGS) entry which is preliminary data.</text>
</comment>
<keyword evidence="2" id="KW-1185">Reference proteome</keyword>
<dbReference type="OrthoDB" id="9803207at2"/>
<accession>A0A4R0MTP9</accession>
<evidence type="ECO:0000313" key="2">
    <source>
        <dbReference type="Proteomes" id="UP000292884"/>
    </source>
</evidence>
<reference evidence="1 2" key="1">
    <citation type="submission" date="2019-02" db="EMBL/GenBank/DDBJ databases">
        <title>Pedobacter sp. RP-1-13 sp. nov., isolated from Arctic soil.</title>
        <authorList>
            <person name="Dahal R.H."/>
        </authorList>
    </citation>
    <scope>NUCLEOTIDE SEQUENCE [LARGE SCALE GENOMIC DNA]</scope>
    <source>
        <strain evidence="1 2">RP-1-13</strain>
    </source>
</reference>
<dbReference type="RefSeq" id="WP_131553847.1">
    <property type="nucleotide sequence ID" value="NZ_SJSK01000003.1"/>
</dbReference>
<organism evidence="1 2">
    <name type="scientific">Pedobacter frigiditerrae</name>
    <dbReference type="NCBI Taxonomy" id="2530452"/>
    <lineage>
        <taxon>Bacteria</taxon>
        <taxon>Pseudomonadati</taxon>
        <taxon>Bacteroidota</taxon>
        <taxon>Sphingobacteriia</taxon>
        <taxon>Sphingobacteriales</taxon>
        <taxon>Sphingobacteriaceae</taxon>
        <taxon>Pedobacter</taxon>
    </lineage>
</organism>
<proteinExistence type="predicted"/>
<evidence type="ECO:0000313" key="1">
    <source>
        <dbReference type="EMBL" id="TCC90448.1"/>
    </source>
</evidence>
<dbReference type="EMBL" id="SJSK01000003">
    <property type="protein sequence ID" value="TCC90448.1"/>
    <property type="molecule type" value="Genomic_DNA"/>
</dbReference>
<protein>
    <submittedName>
        <fullName evidence="1">DUF3037 domain-containing protein</fullName>
    </submittedName>
</protein>
<dbReference type="AlphaFoldDB" id="A0A4R0MTP9"/>
<dbReference type="Pfam" id="PF11236">
    <property type="entry name" value="DUF3037"/>
    <property type="match status" value="1"/>
</dbReference>
<name>A0A4R0MTP9_9SPHI</name>
<gene>
    <name evidence="1" type="ORF">EZ428_14330</name>
</gene>
<dbReference type="Proteomes" id="UP000292884">
    <property type="component" value="Unassembled WGS sequence"/>
</dbReference>